<feature type="domain" description="Tryptophan synthase beta chain-like PALP" evidence="4">
    <location>
        <begin position="19"/>
        <end position="303"/>
    </location>
</feature>
<dbReference type="SUPFAM" id="SSF53686">
    <property type="entry name" value="Tryptophan synthase beta subunit-like PLP-dependent enzymes"/>
    <property type="match status" value="1"/>
</dbReference>
<gene>
    <name evidence="5" type="ORF">ACFOHL_08270</name>
</gene>
<dbReference type="Gene3D" id="3.40.50.1100">
    <property type="match status" value="2"/>
</dbReference>
<evidence type="ECO:0000313" key="6">
    <source>
        <dbReference type="Proteomes" id="UP001595478"/>
    </source>
</evidence>
<comment type="caution">
    <text evidence="5">The sequence shown here is derived from an EMBL/GenBank/DDBJ whole genome shotgun (WGS) entry which is preliminary data.</text>
</comment>
<dbReference type="InterPro" id="IPR050147">
    <property type="entry name" value="Ser/Thr_Dehydratase"/>
</dbReference>
<dbReference type="EC" id="4.3.1.19" evidence="5"/>
<dbReference type="PANTHER" id="PTHR48078">
    <property type="entry name" value="THREONINE DEHYDRATASE, MITOCHONDRIAL-RELATED"/>
    <property type="match status" value="1"/>
</dbReference>
<keyword evidence="6" id="KW-1185">Reference proteome</keyword>
<accession>A0ABV7FT37</accession>
<organism evidence="5 6">
    <name type="scientific">Agaribacter flavus</name>
    <dbReference type="NCBI Taxonomy" id="1902781"/>
    <lineage>
        <taxon>Bacteria</taxon>
        <taxon>Pseudomonadati</taxon>
        <taxon>Pseudomonadota</taxon>
        <taxon>Gammaproteobacteria</taxon>
        <taxon>Alteromonadales</taxon>
        <taxon>Alteromonadaceae</taxon>
        <taxon>Agaribacter</taxon>
    </lineage>
</organism>
<evidence type="ECO:0000313" key="5">
    <source>
        <dbReference type="EMBL" id="MFC3121616.1"/>
    </source>
</evidence>
<keyword evidence="2" id="KW-0663">Pyridoxal phosphate</keyword>
<comment type="cofactor">
    <cofactor evidence="1">
        <name>pyridoxal 5'-phosphate</name>
        <dbReference type="ChEBI" id="CHEBI:597326"/>
    </cofactor>
</comment>
<evidence type="ECO:0000256" key="2">
    <source>
        <dbReference type="ARBA" id="ARBA00022898"/>
    </source>
</evidence>
<dbReference type="CDD" id="cd01562">
    <property type="entry name" value="Thr-dehyd"/>
    <property type="match status" value="1"/>
</dbReference>
<dbReference type="GO" id="GO:0004794">
    <property type="term" value="F:threonine deaminase activity"/>
    <property type="evidence" value="ECO:0007669"/>
    <property type="project" value="UniProtKB-EC"/>
</dbReference>
<sequence length="332" mass="35480">MFNLSDINHAADVIYQIMPPTPQYNWPQLSKQMDCDVWVKHENHTPTGAFKVRGGIYLMNQLEQRAVRPTGILSATRGNHGQSLSFAGQKTGIPVTIVVPEGNSNDQNTAIKGFGANLVIHGRDFEAARQYSATLLKSSGYQLIAPFAPELVIGVATYALEFLQAVKDLDLVYVPIGMGSGICGLIKTRDLLGIKTEIIGVVAEGAPAFSKSFNAGEIILDQEADTLADGVATRTPLPEAFEIIKGGASRVITVTEQQITQAMYLYFKTTHNLSEGAGAVSLAGLIAEQAKMKGKRVGVVLSGGNIDFARFSKYISPYLSGDLMASVGASVA</sequence>
<dbReference type="Proteomes" id="UP001595478">
    <property type="component" value="Unassembled WGS sequence"/>
</dbReference>
<keyword evidence="3 5" id="KW-0456">Lyase</keyword>
<evidence type="ECO:0000256" key="3">
    <source>
        <dbReference type="ARBA" id="ARBA00023239"/>
    </source>
</evidence>
<name>A0ABV7FT37_9ALTE</name>
<dbReference type="PANTHER" id="PTHR48078:SF7">
    <property type="entry name" value="BLL6502 PROTEIN"/>
    <property type="match status" value="1"/>
</dbReference>
<reference evidence="6" key="1">
    <citation type="journal article" date="2019" name="Int. J. Syst. Evol. Microbiol.">
        <title>The Global Catalogue of Microorganisms (GCM) 10K type strain sequencing project: providing services to taxonomists for standard genome sequencing and annotation.</title>
        <authorList>
            <consortium name="The Broad Institute Genomics Platform"/>
            <consortium name="The Broad Institute Genome Sequencing Center for Infectious Disease"/>
            <person name="Wu L."/>
            <person name="Ma J."/>
        </authorList>
    </citation>
    <scope>NUCLEOTIDE SEQUENCE [LARGE SCALE GENOMIC DNA]</scope>
    <source>
        <strain evidence="6">KCTC 52473</strain>
    </source>
</reference>
<dbReference type="EMBL" id="JBHRSW010000014">
    <property type="protein sequence ID" value="MFC3121616.1"/>
    <property type="molecule type" value="Genomic_DNA"/>
</dbReference>
<proteinExistence type="predicted"/>
<evidence type="ECO:0000256" key="1">
    <source>
        <dbReference type="ARBA" id="ARBA00001933"/>
    </source>
</evidence>
<dbReference type="InterPro" id="IPR001926">
    <property type="entry name" value="TrpB-like_PALP"/>
</dbReference>
<protein>
    <submittedName>
        <fullName evidence="5">Threonine dehydratase</fullName>
        <ecNumber evidence="5">4.3.1.19</ecNumber>
    </submittedName>
</protein>
<dbReference type="InterPro" id="IPR036052">
    <property type="entry name" value="TrpB-like_PALP_sf"/>
</dbReference>
<dbReference type="RefSeq" id="WP_376919752.1">
    <property type="nucleotide sequence ID" value="NZ_JBHRSW010000014.1"/>
</dbReference>
<dbReference type="NCBIfam" id="NF004771">
    <property type="entry name" value="PRK06110.1"/>
    <property type="match status" value="1"/>
</dbReference>
<evidence type="ECO:0000259" key="4">
    <source>
        <dbReference type="Pfam" id="PF00291"/>
    </source>
</evidence>
<dbReference type="Pfam" id="PF00291">
    <property type="entry name" value="PALP"/>
    <property type="match status" value="1"/>
</dbReference>